<keyword evidence="3" id="KW-1185">Reference proteome</keyword>
<dbReference type="AlphaFoldDB" id="A0A9K3LTN7"/>
<reference evidence="2" key="2">
    <citation type="submission" date="2021-04" db="EMBL/GenBank/DDBJ databases">
        <authorList>
            <person name="Podell S."/>
        </authorList>
    </citation>
    <scope>NUCLEOTIDE SEQUENCE</scope>
    <source>
        <strain evidence="2">Hildebrandi</strain>
    </source>
</reference>
<organism evidence="2 3">
    <name type="scientific">Nitzschia inconspicua</name>
    <dbReference type="NCBI Taxonomy" id="303405"/>
    <lineage>
        <taxon>Eukaryota</taxon>
        <taxon>Sar</taxon>
        <taxon>Stramenopiles</taxon>
        <taxon>Ochrophyta</taxon>
        <taxon>Bacillariophyta</taxon>
        <taxon>Bacillariophyceae</taxon>
        <taxon>Bacillariophycidae</taxon>
        <taxon>Bacillariales</taxon>
        <taxon>Bacillariaceae</taxon>
        <taxon>Nitzschia</taxon>
    </lineage>
</organism>
<evidence type="ECO:0000313" key="3">
    <source>
        <dbReference type="Proteomes" id="UP000693970"/>
    </source>
</evidence>
<reference evidence="2" key="1">
    <citation type="journal article" date="2021" name="Sci. Rep.">
        <title>Diploid genomic architecture of Nitzschia inconspicua, an elite biomass production diatom.</title>
        <authorList>
            <person name="Oliver A."/>
            <person name="Podell S."/>
            <person name="Pinowska A."/>
            <person name="Traller J.C."/>
            <person name="Smith S.R."/>
            <person name="McClure R."/>
            <person name="Beliaev A."/>
            <person name="Bohutskyi P."/>
            <person name="Hill E.A."/>
            <person name="Rabines A."/>
            <person name="Zheng H."/>
            <person name="Allen L.Z."/>
            <person name="Kuo A."/>
            <person name="Grigoriev I.V."/>
            <person name="Allen A.E."/>
            <person name="Hazlebeck D."/>
            <person name="Allen E.E."/>
        </authorList>
    </citation>
    <scope>NUCLEOTIDE SEQUENCE</scope>
    <source>
        <strain evidence="2">Hildebrandi</strain>
    </source>
</reference>
<comment type="caution">
    <text evidence="2">The sequence shown here is derived from an EMBL/GenBank/DDBJ whole genome shotgun (WGS) entry which is preliminary data.</text>
</comment>
<sequence>MTSNKDVSHLAFAVLTAMKQSFQTRISIKTNANKELYFVQAPTKDADFQELFCVSHRRGNKAKRSSRNFGSSSGLVPTRPLPPAAKSKPFMILFNAPTETWITTRRGQKMSMASSPLVSS</sequence>
<feature type="region of interest" description="Disordered" evidence="1">
    <location>
        <begin position="62"/>
        <end position="82"/>
    </location>
</feature>
<accession>A0A9K3LTN7</accession>
<protein>
    <submittedName>
        <fullName evidence="2">Uncharacterized protein</fullName>
    </submittedName>
</protein>
<dbReference type="Proteomes" id="UP000693970">
    <property type="component" value="Unassembled WGS sequence"/>
</dbReference>
<dbReference type="EMBL" id="JAGRRH010000006">
    <property type="protein sequence ID" value="KAG7368360.1"/>
    <property type="molecule type" value="Genomic_DNA"/>
</dbReference>
<evidence type="ECO:0000313" key="2">
    <source>
        <dbReference type="EMBL" id="KAG7368360.1"/>
    </source>
</evidence>
<gene>
    <name evidence="2" type="ORF">IV203_031103</name>
</gene>
<name>A0A9K3LTN7_9STRA</name>
<evidence type="ECO:0000256" key="1">
    <source>
        <dbReference type="SAM" id="MobiDB-lite"/>
    </source>
</evidence>
<proteinExistence type="predicted"/>